<proteinExistence type="predicted"/>
<evidence type="ECO:0000313" key="2">
    <source>
        <dbReference type="EMBL" id="KAJ9566050.1"/>
    </source>
</evidence>
<dbReference type="EMBL" id="JARYMX010000001">
    <property type="protein sequence ID" value="KAJ9566050.1"/>
    <property type="molecule type" value="Genomic_DNA"/>
</dbReference>
<dbReference type="Gene3D" id="3.80.10.10">
    <property type="entry name" value="Ribonuclease Inhibitor"/>
    <property type="match status" value="1"/>
</dbReference>
<sequence length="277" mass="32425">MEERRDWLQMPDEIMGGMILQRLDHVDILTSVQKVCRNWRRICKDPAMWKIIDMDYSSCRVWYTKKDFENLIKQAVHRSCGELIHIRLNCPVTKDLLDFISRRSSKLKSLRLMKCYSRITGKVLNDVRHGVAARSSLKSYELRRGHGLFRTMITGNIGLLHAVKRLPCLETLDVFYFSIYPEDIYFIGRCCPRPKYFNIRTRFMESDGDALALASMLSTLRSRAILLHGCGHLESPDLPKCCCFKLGGNLEKLCRERRRSNQYEFSGSDDFCDDYWL</sequence>
<reference evidence="2" key="1">
    <citation type="submission" date="2023-03" db="EMBL/GenBank/DDBJ databases">
        <title>Chromosome-scale reference genome and RAD-based genetic map of yellow starthistle (Centaurea solstitialis) reveal putative structural variation and QTLs associated with invader traits.</title>
        <authorList>
            <person name="Reatini B."/>
            <person name="Cang F.A."/>
            <person name="Jiang Q."/>
            <person name="Mckibben M.T.W."/>
            <person name="Barker M.S."/>
            <person name="Rieseberg L.H."/>
            <person name="Dlugosch K.M."/>
        </authorList>
    </citation>
    <scope>NUCLEOTIDE SEQUENCE</scope>
    <source>
        <strain evidence="2">CAN-66</strain>
        <tissue evidence="2">Leaf</tissue>
    </source>
</reference>
<dbReference type="InterPro" id="IPR001810">
    <property type="entry name" value="F-box_dom"/>
</dbReference>
<evidence type="ECO:0000313" key="3">
    <source>
        <dbReference type="Proteomes" id="UP001172457"/>
    </source>
</evidence>
<gene>
    <name evidence="2" type="ORF">OSB04_002016</name>
</gene>
<dbReference type="SUPFAM" id="SSF81383">
    <property type="entry name" value="F-box domain"/>
    <property type="match status" value="1"/>
</dbReference>
<comment type="caution">
    <text evidence="2">The sequence shown here is derived from an EMBL/GenBank/DDBJ whole genome shotgun (WGS) entry which is preliminary data.</text>
</comment>
<name>A0AA38U3U0_9ASTR</name>
<evidence type="ECO:0000259" key="1">
    <source>
        <dbReference type="Pfam" id="PF12937"/>
    </source>
</evidence>
<dbReference type="PANTHER" id="PTHR38926:SF2">
    <property type="entry name" value="F-BOX_LRR-REPEAT PROTEIN 21-RELATED"/>
    <property type="match status" value="1"/>
</dbReference>
<dbReference type="InterPro" id="IPR036047">
    <property type="entry name" value="F-box-like_dom_sf"/>
</dbReference>
<dbReference type="Proteomes" id="UP001172457">
    <property type="component" value="Chromosome 1"/>
</dbReference>
<dbReference type="Pfam" id="PF12937">
    <property type="entry name" value="F-box-like"/>
    <property type="match status" value="1"/>
</dbReference>
<organism evidence="2 3">
    <name type="scientific">Centaurea solstitialis</name>
    <name type="common">yellow star-thistle</name>
    <dbReference type="NCBI Taxonomy" id="347529"/>
    <lineage>
        <taxon>Eukaryota</taxon>
        <taxon>Viridiplantae</taxon>
        <taxon>Streptophyta</taxon>
        <taxon>Embryophyta</taxon>
        <taxon>Tracheophyta</taxon>
        <taxon>Spermatophyta</taxon>
        <taxon>Magnoliopsida</taxon>
        <taxon>eudicotyledons</taxon>
        <taxon>Gunneridae</taxon>
        <taxon>Pentapetalae</taxon>
        <taxon>asterids</taxon>
        <taxon>campanulids</taxon>
        <taxon>Asterales</taxon>
        <taxon>Asteraceae</taxon>
        <taxon>Carduoideae</taxon>
        <taxon>Cardueae</taxon>
        <taxon>Centaureinae</taxon>
        <taxon>Centaurea</taxon>
    </lineage>
</organism>
<dbReference type="InterPro" id="IPR032675">
    <property type="entry name" value="LRR_dom_sf"/>
</dbReference>
<dbReference type="AlphaFoldDB" id="A0AA38U3U0"/>
<feature type="domain" description="F-box" evidence="1">
    <location>
        <begin position="7"/>
        <end position="52"/>
    </location>
</feature>
<keyword evidence="3" id="KW-1185">Reference proteome</keyword>
<dbReference type="SUPFAM" id="SSF52047">
    <property type="entry name" value="RNI-like"/>
    <property type="match status" value="1"/>
</dbReference>
<dbReference type="CDD" id="cd22164">
    <property type="entry name" value="F-box_AtSKIP19-like"/>
    <property type="match status" value="1"/>
</dbReference>
<accession>A0AA38U3U0</accession>
<protein>
    <recommendedName>
        <fullName evidence="1">F-box domain-containing protein</fullName>
    </recommendedName>
</protein>
<dbReference type="PANTHER" id="PTHR38926">
    <property type="entry name" value="F-BOX DOMAIN CONTAINING PROTEIN, EXPRESSED"/>
    <property type="match status" value="1"/>
</dbReference>